<reference evidence="3 4" key="1">
    <citation type="submission" date="2024-04" db="EMBL/GenBank/DDBJ databases">
        <title>Isolation and characterization of novel acetogenic strains of the genera Terrisporobacter and Acetoanaerobium.</title>
        <authorList>
            <person name="Boeer T."/>
            <person name="Schueler M.A."/>
            <person name="Lueschen A."/>
            <person name="Eysell L."/>
            <person name="Droege J."/>
            <person name="Heinemann M."/>
            <person name="Engelhardt L."/>
            <person name="Basen M."/>
            <person name="Daniel R."/>
        </authorList>
    </citation>
    <scope>NUCLEOTIDE SEQUENCE [LARGE SCALE GENOMIC DNA]</scope>
    <source>
        <strain evidence="3 4">ELB</strain>
    </source>
</reference>
<proteinExistence type="predicted"/>
<organism evidence="3 4">
    <name type="scientific">Terrisporobacter petrolearius</name>
    <dbReference type="NCBI Taxonomy" id="1460447"/>
    <lineage>
        <taxon>Bacteria</taxon>
        <taxon>Bacillati</taxon>
        <taxon>Bacillota</taxon>
        <taxon>Clostridia</taxon>
        <taxon>Peptostreptococcales</taxon>
        <taxon>Peptostreptococcaceae</taxon>
        <taxon>Terrisporobacter</taxon>
    </lineage>
</organism>
<dbReference type="NCBIfam" id="TIGR02592">
    <property type="entry name" value="cas_Cas5h"/>
    <property type="match status" value="1"/>
</dbReference>
<dbReference type="RefSeq" id="WP_343339129.1">
    <property type="nucleotide sequence ID" value="NZ_CP154622.1"/>
</dbReference>
<keyword evidence="2" id="KW-0812">Transmembrane</keyword>
<dbReference type="InterPro" id="IPR013421">
    <property type="entry name" value="CRISPR-assoc_prot_Cas5_HALMA"/>
</dbReference>
<name>A0ABZ3FEI5_9FIRM</name>
<evidence type="ECO:0000256" key="2">
    <source>
        <dbReference type="SAM" id="Phobius"/>
    </source>
</evidence>
<keyword evidence="2" id="KW-0472">Membrane</keyword>
<keyword evidence="2" id="KW-1133">Transmembrane helix</keyword>
<evidence type="ECO:0000313" key="4">
    <source>
        <dbReference type="Proteomes" id="UP001477947"/>
    </source>
</evidence>
<dbReference type="EMBL" id="CP154622">
    <property type="protein sequence ID" value="XAM41174.1"/>
    <property type="molecule type" value="Genomic_DNA"/>
</dbReference>
<gene>
    <name evidence="3" type="ORF">TPELB_14850</name>
</gene>
<keyword evidence="4" id="KW-1185">Reference proteome</keyword>
<evidence type="ECO:0000313" key="3">
    <source>
        <dbReference type="EMBL" id="XAM41174.1"/>
    </source>
</evidence>
<feature type="transmembrane region" description="Helical" evidence="2">
    <location>
        <begin position="23"/>
        <end position="46"/>
    </location>
</feature>
<dbReference type="InterPro" id="IPR013422">
    <property type="entry name" value="CRISPR-assoc_prot_Cas5_N"/>
</dbReference>
<protein>
    <recommendedName>
        <fullName evidence="5">Type I-B CRISPR-associated protein Cas5</fullName>
    </recommendedName>
</protein>
<accession>A0ABZ3FEI5</accession>
<dbReference type="Proteomes" id="UP001477947">
    <property type="component" value="Chromosome"/>
</dbReference>
<dbReference type="NCBIfam" id="TIGR02593">
    <property type="entry name" value="CRISPR_cas5"/>
    <property type="match status" value="1"/>
</dbReference>
<sequence>MKALKFKLSGKTAFFKKPEVNSYYYFTYGNIHKVALLGMFGAILGYSGYNQHRDMLDNIKGYKESYPEFYRKLKGLKISVEPLNEKAYIPKKVQIFNNSVGYASQEMGGNLIVKEQWLENPQWNIYVILDNEEADKVSDYITNYKTIYQPYLGKNDHYANISEIEVHDIENISHKNINKVHSLCPKKYIEFDMEDDEEEELFKYSERLPVALNENTNMYELESFVFSNMCIDLITASDLYKIDEKNIAFF</sequence>
<keyword evidence="1" id="KW-0051">Antiviral defense</keyword>
<evidence type="ECO:0000256" key="1">
    <source>
        <dbReference type="ARBA" id="ARBA00023118"/>
    </source>
</evidence>
<evidence type="ECO:0008006" key="5">
    <source>
        <dbReference type="Google" id="ProtNLM"/>
    </source>
</evidence>